<dbReference type="Proteomes" id="UP000604481">
    <property type="component" value="Unassembled WGS sequence"/>
</dbReference>
<dbReference type="Gene3D" id="1.10.8.60">
    <property type="match status" value="1"/>
</dbReference>
<dbReference type="NCBIfam" id="TIGR03420">
    <property type="entry name" value="DnaA_homol_Hda"/>
    <property type="match status" value="1"/>
</dbReference>
<name>A0A8J7FM97_9NEIS</name>
<dbReference type="InterPro" id="IPR017788">
    <property type="entry name" value="Hda"/>
</dbReference>
<dbReference type="AlphaFoldDB" id="A0A8J7FM97"/>
<dbReference type="Pfam" id="PF22688">
    <property type="entry name" value="Hda_lid"/>
    <property type="match status" value="1"/>
</dbReference>
<organism evidence="2 3">
    <name type="scientific">Chitinilyticum piscinae</name>
    <dbReference type="NCBI Taxonomy" id="2866724"/>
    <lineage>
        <taxon>Bacteria</taxon>
        <taxon>Pseudomonadati</taxon>
        <taxon>Pseudomonadota</taxon>
        <taxon>Betaproteobacteria</taxon>
        <taxon>Neisseriales</taxon>
        <taxon>Chitinibacteraceae</taxon>
        <taxon>Chitinilyticum</taxon>
    </lineage>
</organism>
<proteinExistence type="predicted"/>
<evidence type="ECO:0000313" key="3">
    <source>
        <dbReference type="Proteomes" id="UP000604481"/>
    </source>
</evidence>
<dbReference type="PANTHER" id="PTHR30050:SF5">
    <property type="entry name" value="DNAA REGULATORY INACTIVATOR HDA"/>
    <property type="match status" value="1"/>
</dbReference>
<dbReference type="EMBL" id="JADFUA010000010">
    <property type="protein sequence ID" value="MBE9610557.1"/>
    <property type="molecule type" value="Genomic_DNA"/>
</dbReference>
<reference evidence="2 3" key="1">
    <citation type="submission" date="2020-10" db="EMBL/GenBank/DDBJ databases">
        <title>The genome sequence of Chitinilyticum litopenaei 4Y14.</title>
        <authorList>
            <person name="Liu Y."/>
        </authorList>
    </citation>
    <scope>NUCLEOTIDE SEQUENCE [LARGE SCALE GENOMIC DNA]</scope>
    <source>
        <strain evidence="2 3">4Y14</strain>
    </source>
</reference>
<dbReference type="InterPro" id="IPR055199">
    <property type="entry name" value="Hda_lid"/>
</dbReference>
<dbReference type="GO" id="GO:0003688">
    <property type="term" value="F:DNA replication origin binding"/>
    <property type="evidence" value="ECO:0007669"/>
    <property type="project" value="TreeGrafter"/>
</dbReference>
<accession>A0A8J7FM97</accession>
<evidence type="ECO:0000259" key="1">
    <source>
        <dbReference type="Pfam" id="PF22688"/>
    </source>
</evidence>
<dbReference type="GO" id="GO:0006270">
    <property type="term" value="P:DNA replication initiation"/>
    <property type="evidence" value="ECO:0007669"/>
    <property type="project" value="TreeGrafter"/>
</dbReference>
<gene>
    <name evidence="2" type="primary">hda</name>
    <name evidence="2" type="ORF">INR99_14545</name>
</gene>
<feature type="domain" description="Hda lid" evidence="1">
    <location>
        <begin position="153"/>
        <end position="217"/>
    </location>
</feature>
<dbReference type="PANTHER" id="PTHR30050">
    <property type="entry name" value="CHROMOSOMAL REPLICATION INITIATOR PROTEIN DNAA"/>
    <property type="match status" value="1"/>
</dbReference>
<dbReference type="GO" id="GO:0005886">
    <property type="term" value="C:plasma membrane"/>
    <property type="evidence" value="ECO:0007669"/>
    <property type="project" value="TreeGrafter"/>
</dbReference>
<comment type="caution">
    <text evidence="2">The sequence shown here is derived from an EMBL/GenBank/DDBJ whole genome shotgun (WGS) entry which is preliminary data.</text>
</comment>
<dbReference type="Gene3D" id="3.40.50.300">
    <property type="entry name" value="P-loop containing nucleotide triphosphate hydrolases"/>
    <property type="match status" value="1"/>
</dbReference>
<dbReference type="RefSeq" id="WP_194117100.1">
    <property type="nucleotide sequence ID" value="NZ_JADFUA010000010.1"/>
</dbReference>
<dbReference type="GO" id="GO:0032297">
    <property type="term" value="P:negative regulation of DNA-templated DNA replication initiation"/>
    <property type="evidence" value="ECO:0007669"/>
    <property type="project" value="InterPro"/>
</dbReference>
<dbReference type="InterPro" id="IPR027417">
    <property type="entry name" value="P-loop_NTPase"/>
</dbReference>
<keyword evidence="3" id="KW-1185">Reference proteome</keyword>
<sequence>MKQLVLDLLLPAPNSFADFVAGDNAEPLYQIGQWLAGDIHARSIYLWGEAGTGKSHLLASAARQIGNEGIYTDATDHNIPESIPGNAFLIVDNVDALDYDEQIRVFDHYNTLKEGGGFFLAAGPLPPMLLELRADLTTRLGWGLVYQIHPLSDIDKAQALKQRAIQLGFELSEEMADYLLLHAARDLPSLYSHLEAVNTLALSRKKPVTLSLLRSVLQQDQLAMDF</sequence>
<evidence type="ECO:0000313" key="2">
    <source>
        <dbReference type="EMBL" id="MBE9610557.1"/>
    </source>
</evidence>
<protein>
    <submittedName>
        <fullName evidence="2">DnaA regulatory inactivator Hda</fullName>
    </submittedName>
</protein>
<dbReference type="SUPFAM" id="SSF52540">
    <property type="entry name" value="P-loop containing nucleoside triphosphate hydrolases"/>
    <property type="match status" value="1"/>
</dbReference>